<dbReference type="RefSeq" id="WP_129255005.1">
    <property type="nucleotide sequence ID" value="NZ_SAXA01000011.1"/>
</dbReference>
<dbReference type="NCBIfam" id="TIGR01662">
    <property type="entry name" value="HAD-SF-IIIA"/>
    <property type="match status" value="1"/>
</dbReference>
<dbReference type="GO" id="GO:0006281">
    <property type="term" value="P:DNA repair"/>
    <property type="evidence" value="ECO:0007669"/>
    <property type="project" value="TreeGrafter"/>
</dbReference>
<dbReference type="SFLD" id="SFLDS00003">
    <property type="entry name" value="Haloacid_Dehalogenase"/>
    <property type="match status" value="1"/>
</dbReference>
<dbReference type="SFLD" id="SFLDG01135">
    <property type="entry name" value="C1.5.6:_HAD__Beta-PGM__Phospha"/>
    <property type="match status" value="1"/>
</dbReference>
<dbReference type="SFLD" id="SFLDG01129">
    <property type="entry name" value="C1.5:_HAD__Beta-PGM__Phosphata"/>
    <property type="match status" value="1"/>
</dbReference>
<organism evidence="5 6">
    <name type="scientific">Ancylomarina salipaludis</name>
    <dbReference type="NCBI Taxonomy" id="2501299"/>
    <lineage>
        <taxon>Bacteria</taxon>
        <taxon>Pseudomonadati</taxon>
        <taxon>Bacteroidota</taxon>
        <taxon>Bacteroidia</taxon>
        <taxon>Marinilabiliales</taxon>
        <taxon>Marinifilaceae</taxon>
        <taxon>Ancylomarina</taxon>
    </lineage>
</organism>
<reference evidence="5 6" key="1">
    <citation type="submission" date="2019-01" db="EMBL/GenBank/DDBJ databases">
        <title>Ancylomarina salipaludis sp. nov., isolated from a salt marsh.</title>
        <authorList>
            <person name="Yoon J.-H."/>
        </authorList>
    </citation>
    <scope>NUCLEOTIDE SEQUENCE [LARGE SCALE GENOMIC DNA]</scope>
    <source>
        <strain evidence="5 6">SHSM-M15</strain>
    </source>
</reference>
<protein>
    <recommendedName>
        <fullName evidence="4">phosphoglycolate phosphatase</fullName>
        <ecNumber evidence="4">3.1.3.18</ecNumber>
    </recommendedName>
</protein>
<comment type="pathway">
    <text evidence="2">Organic acid metabolism; glycolate biosynthesis; glycolate from 2-phosphoglycolate: step 1/1.</text>
</comment>
<dbReference type="OrthoDB" id="9807630at2"/>
<dbReference type="EMBL" id="SAXA01000011">
    <property type="protein sequence ID" value="RXQ91552.1"/>
    <property type="molecule type" value="Genomic_DNA"/>
</dbReference>
<dbReference type="InterPro" id="IPR006549">
    <property type="entry name" value="HAD-SF_hydro_IIIA"/>
</dbReference>
<dbReference type="PANTHER" id="PTHR43434:SF1">
    <property type="entry name" value="PHOSPHOGLYCOLATE PHOSPHATASE"/>
    <property type="match status" value="1"/>
</dbReference>
<dbReference type="Gene3D" id="3.40.50.1000">
    <property type="entry name" value="HAD superfamily/HAD-like"/>
    <property type="match status" value="1"/>
</dbReference>
<evidence type="ECO:0000256" key="3">
    <source>
        <dbReference type="ARBA" id="ARBA00006171"/>
    </source>
</evidence>
<name>A0A4Q1JKV1_9BACT</name>
<dbReference type="Gene3D" id="1.10.150.240">
    <property type="entry name" value="Putative phosphatase, domain 2"/>
    <property type="match status" value="1"/>
</dbReference>
<comment type="catalytic activity">
    <reaction evidence="1">
        <text>2-phosphoglycolate + H2O = glycolate + phosphate</text>
        <dbReference type="Rhea" id="RHEA:14369"/>
        <dbReference type="ChEBI" id="CHEBI:15377"/>
        <dbReference type="ChEBI" id="CHEBI:29805"/>
        <dbReference type="ChEBI" id="CHEBI:43474"/>
        <dbReference type="ChEBI" id="CHEBI:58033"/>
        <dbReference type="EC" id="3.1.3.18"/>
    </reaction>
</comment>
<comment type="caution">
    <text evidence="5">The sequence shown here is derived from an EMBL/GenBank/DDBJ whole genome shotgun (WGS) entry which is preliminary data.</text>
</comment>
<dbReference type="GO" id="GO:0005829">
    <property type="term" value="C:cytosol"/>
    <property type="evidence" value="ECO:0007669"/>
    <property type="project" value="TreeGrafter"/>
</dbReference>
<evidence type="ECO:0000313" key="5">
    <source>
        <dbReference type="EMBL" id="RXQ91552.1"/>
    </source>
</evidence>
<dbReference type="PRINTS" id="PR00413">
    <property type="entry name" value="HADHALOGNASE"/>
</dbReference>
<accession>A0A4Q1JKV1</accession>
<dbReference type="Proteomes" id="UP000289703">
    <property type="component" value="Unassembled WGS sequence"/>
</dbReference>
<dbReference type="GO" id="GO:0008967">
    <property type="term" value="F:phosphoglycolate phosphatase activity"/>
    <property type="evidence" value="ECO:0007669"/>
    <property type="project" value="UniProtKB-EC"/>
</dbReference>
<dbReference type="PANTHER" id="PTHR43434">
    <property type="entry name" value="PHOSPHOGLYCOLATE PHOSPHATASE"/>
    <property type="match status" value="1"/>
</dbReference>
<gene>
    <name evidence="5" type="ORF">EO244_12465</name>
</gene>
<keyword evidence="5" id="KW-0378">Hydrolase</keyword>
<dbReference type="AlphaFoldDB" id="A0A4Q1JKV1"/>
<dbReference type="InterPro" id="IPR050155">
    <property type="entry name" value="HAD-like_hydrolase_sf"/>
</dbReference>
<dbReference type="InterPro" id="IPR041492">
    <property type="entry name" value="HAD_2"/>
</dbReference>
<comment type="similarity">
    <text evidence="3">Belongs to the HAD-like hydrolase superfamily. CbbY/CbbZ/Gph/YieH family.</text>
</comment>
<dbReference type="NCBIfam" id="TIGR01509">
    <property type="entry name" value="HAD-SF-IA-v3"/>
    <property type="match status" value="1"/>
</dbReference>
<proteinExistence type="inferred from homology"/>
<dbReference type="EC" id="3.1.3.18" evidence="4"/>
<evidence type="ECO:0000256" key="1">
    <source>
        <dbReference type="ARBA" id="ARBA00000830"/>
    </source>
</evidence>
<keyword evidence="6" id="KW-1185">Reference proteome</keyword>
<evidence type="ECO:0000256" key="2">
    <source>
        <dbReference type="ARBA" id="ARBA00004818"/>
    </source>
</evidence>
<evidence type="ECO:0000313" key="6">
    <source>
        <dbReference type="Proteomes" id="UP000289703"/>
    </source>
</evidence>
<dbReference type="InterPro" id="IPR023214">
    <property type="entry name" value="HAD_sf"/>
</dbReference>
<dbReference type="Pfam" id="PF13419">
    <property type="entry name" value="HAD_2"/>
    <property type="match status" value="1"/>
</dbReference>
<dbReference type="InterPro" id="IPR036412">
    <property type="entry name" value="HAD-like_sf"/>
</dbReference>
<sequence>MSIKGIVFDLDGTLADSIEDIADSMNQVLEEQNLATHDIETYKTFVGNGIRKLVKRSLPESLRTDEYFPKNLDRMLQVYGANCINKTKLYPGVAHLLNQLNDKGIKIAVFSNKANHLTQKVVKVLLAEWDVEFVIGAGGDVARKPNPQGALIAAEKMNLSPNQLMFVGDSGVDMETAQNAGMFGVGVLWGFRDAEELKAKGAKAIISEASELLKHI</sequence>
<dbReference type="InterPro" id="IPR006439">
    <property type="entry name" value="HAD-SF_hydro_IA"/>
</dbReference>
<dbReference type="SUPFAM" id="SSF56784">
    <property type="entry name" value="HAD-like"/>
    <property type="match status" value="1"/>
</dbReference>
<dbReference type="InterPro" id="IPR023198">
    <property type="entry name" value="PGP-like_dom2"/>
</dbReference>
<evidence type="ECO:0000256" key="4">
    <source>
        <dbReference type="ARBA" id="ARBA00013078"/>
    </source>
</evidence>
<dbReference type="NCBIfam" id="TIGR01549">
    <property type="entry name" value="HAD-SF-IA-v1"/>
    <property type="match status" value="1"/>
</dbReference>